<feature type="region of interest" description="Disordered" evidence="1">
    <location>
        <begin position="140"/>
        <end position="164"/>
    </location>
</feature>
<comment type="caution">
    <text evidence="2">The sequence shown here is derived from an EMBL/GenBank/DDBJ whole genome shotgun (WGS) entry which is preliminary data.</text>
</comment>
<dbReference type="Proteomes" id="UP000838763">
    <property type="component" value="Unassembled WGS sequence"/>
</dbReference>
<sequence length="164" mass="19022">MPKATTPTSARSRRHNPLEDDLVSTGPLRSKAPKRKARDSKDEDGDRFVDSKASRNILKISQALAREAEDELPKPQVAQQPQDLFAFDERIDADTAADNKFYDDDEVWGDEDEEVEEIEVDPTDLETYRKFMPEEDDDLLKHGWDRRPPRERRKTAKSLRTWPI</sequence>
<protein>
    <submittedName>
        <fullName evidence="2">Uncharacterized protein</fullName>
    </submittedName>
</protein>
<keyword evidence="3" id="KW-1185">Reference proteome</keyword>
<name>A0A9P1M5W4_9PEZI</name>
<organism evidence="2 3">
    <name type="scientific">Parascedosporium putredinis</name>
    <dbReference type="NCBI Taxonomy" id="1442378"/>
    <lineage>
        <taxon>Eukaryota</taxon>
        <taxon>Fungi</taxon>
        <taxon>Dikarya</taxon>
        <taxon>Ascomycota</taxon>
        <taxon>Pezizomycotina</taxon>
        <taxon>Sordariomycetes</taxon>
        <taxon>Hypocreomycetidae</taxon>
        <taxon>Microascales</taxon>
        <taxon>Microascaceae</taxon>
        <taxon>Parascedosporium</taxon>
    </lineage>
</organism>
<dbReference type="OrthoDB" id="2192561at2759"/>
<gene>
    <name evidence="2" type="ORF">PPNO1_LOCUS467</name>
</gene>
<evidence type="ECO:0000256" key="1">
    <source>
        <dbReference type="SAM" id="MobiDB-lite"/>
    </source>
</evidence>
<feature type="compositionally biased region" description="Polar residues" evidence="1">
    <location>
        <begin position="1"/>
        <end position="10"/>
    </location>
</feature>
<evidence type="ECO:0000313" key="2">
    <source>
        <dbReference type="EMBL" id="CAI4210666.1"/>
    </source>
</evidence>
<evidence type="ECO:0000313" key="3">
    <source>
        <dbReference type="Proteomes" id="UP000838763"/>
    </source>
</evidence>
<feature type="region of interest" description="Disordered" evidence="1">
    <location>
        <begin position="1"/>
        <end position="53"/>
    </location>
</feature>
<proteinExistence type="predicted"/>
<dbReference type="AlphaFoldDB" id="A0A9P1M5W4"/>
<feature type="compositionally biased region" description="Basic and acidic residues" evidence="1">
    <location>
        <begin position="39"/>
        <end position="53"/>
    </location>
</feature>
<dbReference type="EMBL" id="CALLCH030000001">
    <property type="protein sequence ID" value="CAI4210666.1"/>
    <property type="molecule type" value="Genomic_DNA"/>
</dbReference>
<accession>A0A9P1M5W4</accession>
<reference evidence="2" key="1">
    <citation type="submission" date="2022-11" db="EMBL/GenBank/DDBJ databases">
        <authorList>
            <person name="Scott C."/>
            <person name="Bruce N."/>
        </authorList>
    </citation>
    <scope>NUCLEOTIDE SEQUENCE</scope>
</reference>